<evidence type="ECO:0000313" key="2">
    <source>
        <dbReference type="Proteomes" id="UP000805193"/>
    </source>
</evidence>
<gene>
    <name evidence="1" type="ORF">HPB47_024062</name>
</gene>
<organism evidence="1 2">
    <name type="scientific">Ixodes persulcatus</name>
    <name type="common">Taiga tick</name>
    <dbReference type="NCBI Taxonomy" id="34615"/>
    <lineage>
        <taxon>Eukaryota</taxon>
        <taxon>Metazoa</taxon>
        <taxon>Ecdysozoa</taxon>
        <taxon>Arthropoda</taxon>
        <taxon>Chelicerata</taxon>
        <taxon>Arachnida</taxon>
        <taxon>Acari</taxon>
        <taxon>Parasitiformes</taxon>
        <taxon>Ixodida</taxon>
        <taxon>Ixodoidea</taxon>
        <taxon>Ixodidae</taxon>
        <taxon>Ixodinae</taxon>
        <taxon>Ixodes</taxon>
    </lineage>
</organism>
<evidence type="ECO:0000313" key="1">
    <source>
        <dbReference type="EMBL" id="KAG0428995.1"/>
    </source>
</evidence>
<name>A0AC60Q5B5_IXOPE</name>
<dbReference type="Proteomes" id="UP000805193">
    <property type="component" value="Unassembled WGS sequence"/>
</dbReference>
<accession>A0AC60Q5B5</accession>
<proteinExistence type="predicted"/>
<dbReference type="EMBL" id="JABSTQ010009454">
    <property type="protein sequence ID" value="KAG0428995.1"/>
    <property type="molecule type" value="Genomic_DNA"/>
</dbReference>
<keyword evidence="2" id="KW-1185">Reference proteome</keyword>
<protein>
    <submittedName>
        <fullName evidence="1">Uncharacterized protein</fullName>
    </submittedName>
</protein>
<reference evidence="1 2" key="1">
    <citation type="journal article" date="2020" name="Cell">
        <title>Large-Scale Comparative Analyses of Tick Genomes Elucidate Their Genetic Diversity and Vector Capacities.</title>
        <authorList>
            <consortium name="Tick Genome and Microbiome Consortium (TIGMIC)"/>
            <person name="Jia N."/>
            <person name="Wang J."/>
            <person name="Shi W."/>
            <person name="Du L."/>
            <person name="Sun Y."/>
            <person name="Zhan W."/>
            <person name="Jiang J.F."/>
            <person name="Wang Q."/>
            <person name="Zhang B."/>
            <person name="Ji P."/>
            <person name="Bell-Sakyi L."/>
            <person name="Cui X.M."/>
            <person name="Yuan T.T."/>
            <person name="Jiang B.G."/>
            <person name="Yang W.F."/>
            <person name="Lam T.T."/>
            <person name="Chang Q.C."/>
            <person name="Ding S.J."/>
            <person name="Wang X.J."/>
            <person name="Zhu J.G."/>
            <person name="Ruan X.D."/>
            <person name="Zhao L."/>
            <person name="Wei J.T."/>
            <person name="Ye R.Z."/>
            <person name="Que T.C."/>
            <person name="Du C.H."/>
            <person name="Zhou Y.H."/>
            <person name="Cheng J.X."/>
            <person name="Dai P.F."/>
            <person name="Guo W.B."/>
            <person name="Han X.H."/>
            <person name="Huang E.J."/>
            <person name="Li L.F."/>
            <person name="Wei W."/>
            <person name="Gao Y.C."/>
            <person name="Liu J.Z."/>
            <person name="Shao H.Z."/>
            <person name="Wang X."/>
            <person name="Wang C.C."/>
            <person name="Yang T.C."/>
            <person name="Huo Q.B."/>
            <person name="Li W."/>
            <person name="Chen H.Y."/>
            <person name="Chen S.E."/>
            <person name="Zhou L.G."/>
            <person name="Ni X.B."/>
            <person name="Tian J.H."/>
            <person name="Sheng Y."/>
            <person name="Liu T."/>
            <person name="Pan Y.S."/>
            <person name="Xia L.Y."/>
            <person name="Li J."/>
            <person name="Zhao F."/>
            <person name="Cao W.C."/>
        </authorList>
    </citation>
    <scope>NUCLEOTIDE SEQUENCE [LARGE SCALE GENOMIC DNA]</scope>
    <source>
        <strain evidence="1">Iper-2018</strain>
    </source>
</reference>
<comment type="caution">
    <text evidence="1">The sequence shown here is derived from an EMBL/GenBank/DDBJ whole genome shotgun (WGS) entry which is preliminary data.</text>
</comment>
<sequence>MHNKTFNSIGKKVHAAALAVASQNFEKARLLTKEEVGGADVAVMFDDTWQKRGHKSHNGVGPAMSVDIGLCFDFEVLSNYCLTCSGHQDLGKDEETWQAFHVVLTVKRMSSAPPCHGDRGSSPHMAEDPILQDTTTLHHFCPEGATSWCKHKPAKALGKPALDHTPTLTKARGKAVLPIYKPLTDEAVGLLHSRESPECCKIPQQQDLAALPKDQRTAGVGPLPSELSFTVPANSVFLGKRNFGRSKELIFIPYDTPRPASRLHEDVAEPSSLLVAEDIARSNLNTNAYGFFTRCEFDLCVVLPDPQAGVHVMKGNRQRTTDVHFTPRPGVRLISLDCFDVSVLGRNPQEPQRRMAAELLAHAARHLGRRVLGADGGADGPGPTLHRLPMER</sequence>